<dbReference type="EMBL" id="CP018799">
    <property type="protein sequence ID" value="ATX78558.1"/>
    <property type="molecule type" value="Genomic_DNA"/>
</dbReference>
<dbReference type="Gene3D" id="2.40.10.220">
    <property type="entry name" value="predicted glycosyltransferase like domains"/>
    <property type="match status" value="1"/>
</dbReference>
<dbReference type="AlphaFoldDB" id="A0A2K8KUW4"/>
<name>A0A2K8KUW4_MARES</name>
<accession>A0A2K8KUW4</accession>
<dbReference type="RefSeq" id="WP_100276554.1">
    <property type="nucleotide sequence ID" value="NZ_CP018799.1"/>
</dbReference>
<protein>
    <submittedName>
        <fullName evidence="2">PilZ domain-containing protein</fullName>
    </submittedName>
</protein>
<dbReference type="KEGG" id="maes:Ga0123461_0105"/>
<dbReference type="GO" id="GO:0035438">
    <property type="term" value="F:cyclic-di-GMP binding"/>
    <property type="evidence" value="ECO:0007669"/>
    <property type="project" value="InterPro"/>
</dbReference>
<dbReference type="Pfam" id="PF07238">
    <property type="entry name" value="PilZ"/>
    <property type="match status" value="1"/>
</dbReference>
<evidence type="ECO:0000313" key="2">
    <source>
        <dbReference type="EMBL" id="ATX78558.1"/>
    </source>
</evidence>
<evidence type="ECO:0000313" key="3">
    <source>
        <dbReference type="Proteomes" id="UP000231701"/>
    </source>
</evidence>
<sequence length="129" mass="14261">MADPDNKRDFSRVETHIDAEVDCGDKIVCGRLADVSMRGVRLFCNEMLPLQAECTVKCFLGETRESPACIKAKGKIVRSTEEGISVEISEIDLESFEHLRNLVLLNASNESQVEGELKSHLGLKKPSAI</sequence>
<dbReference type="SUPFAM" id="SSF141371">
    <property type="entry name" value="PilZ domain-like"/>
    <property type="match status" value="1"/>
</dbReference>
<dbReference type="InterPro" id="IPR009875">
    <property type="entry name" value="PilZ_domain"/>
</dbReference>
<dbReference type="OrthoDB" id="370480at2"/>
<organism evidence="2 3">
    <name type="scientific">Mariprofundus aestuarium</name>
    <dbReference type="NCBI Taxonomy" id="1921086"/>
    <lineage>
        <taxon>Bacteria</taxon>
        <taxon>Pseudomonadati</taxon>
        <taxon>Pseudomonadota</taxon>
        <taxon>Candidatius Mariprofundia</taxon>
        <taxon>Mariprofundales</taxon>
        <taxon>Mariprofundaceae</taxon>
        <taxon>Mariprofundus</taxon>
    </lineage>
</organism>
<gene>
    <name evidence="2" type="ORF">Ga0123461_0105</name>
</gene>
<proteinExistence type="predicted"/>
<reference evidence="2 3" key="1">
    <citation type="submission" date="2016-12" db="EMBL/GenBank/DDBJ databases">
        <title>Isolation and genomic insights into novel planktonic Zetaproteobacteria from stratified waters of the Chesapeake Bay.</title>
        <authorList>
            <person name="McAllister S.M."/>
            <person name="Kato S."/>
            <person name="Chan C.S."/>
            <person name="Chiu B.K."/>
            <person name="Field E.K."/>
        </authorList>
    </citation>
    <scope>NUCLEOTIDE SEQUENCE [LARGE SCALE GENOMIC DNA]</scope>
    <source>
        <strain evidence="2 3">CP-5</strain>
    </source>
</reference>
<keyword evidence="3" id="KW-1185">Reference proteome</keyword>
<dbReference type="Proteomes" id="UP000231701">
    <property type="component" value="Chromosome"/>
</dbReference>
<evidence type="ECO:0000259" key="1">
    <source>
        <dbReference type="Pfam" id="PF07238"/>
    </source>
</evidence>
<feature type="domain" description="PilZ" evidence="1">
    <location>
        <begin position="6"/>
        <end position="103"/>
    </location>
</feature>